<sequence>MADRISVPERICALDRRRRHTRTARQTRETGHKARALRTAFVVGRVEKKKRRKADSTRKSSKARCLAS</sequence>
<evidence type="ECO:0000256" key="1">
    <source>
        <dbReference type="SAM" id="MobiDB-lite"/>
    </source>
</evidence>
<feature type="region of interest" description="Disordered" evidence="1">
    <location>
        <begin position="46"/>
        <end position="68"/>
    </location>
</feature>
<dbReference type="AlphaFoldDB" id="A0A7J6KFU3"/>
<keyword evidence="3" id="KW-1185">Reference proteome</keyword>
<gene>
    <name evidence="2" type="ORF">TGRH88_006030</name>
</gene>
<dbReference type="Proteomes" id="UP000557509">
    <property type="component" value="Unassembled WGS sequence"/>
</dbReference>
<evidence type="ECO:0000313" key="3">
    <source>
        <dbReference type="Proteomes" id="UP000557509"/>
    </source>
</evidence>
<proteinExistence type="predicted"/>
<accession>A0A7J6KFU3</accession>
<protein>
    <submittedName>
        <fullName evidence="2">Uncharacterized protein</fullName>
    </submittedName>
</protein>
<dbReference type="EMBL" id="JAAUHK010000188">
    <property type="protein sequence ID" value="KAF4645499.1"/>
    <property type="molecule type" value="Genomic_DNA"/>
</dbReference>
<comment type="caution">
    <text evidence="2">The sequence shown here is derived from an EMBL/GenBank/DDBJ whole genome shotgun (WGS) entry which is preliminary data.</text>
</comment>
<name>A0A7J6KFU3_TOXGO</name>
<organism evidence="2 3">
    <name type="scientific">Toxoplasma gondii</name>
    <dbReference type="NCBI Taxonomy" id="5811"/>
    <lineage>
        <taxon>Eukaryota</taxon>
        <taxon>Sar</taxon>
        <taxon>Alveolata</taxon>
        <taxon>Apicomplexa</taxon>
        <taxon>Conoidasida</taxon>
        <taxon>Coccidia</taxon>
        <taxon>Eucoccidiorida</taxon>
        <taxon>Eimeriorina</taxon>
        <taxon>Sarcocystidae</taxon>
        <taxon>Toxoplasma</taxon>
    </lineage>
</organism>
<reference evidence="2 3" key="1">
    <citation type="submission" date="2020-03" db="EMBL/GenBank/DDBJ databases">
        <title>Genome sequence of Toxoplasma gondii RH-88 strain.</title>
        <authorList>
            <person name="Lorenzi H.A."/>
            <person name="Venepally P."/>
            <person name="Rozenberg A."/>
            <person name="Sibley D."/>
        </authorList>
    </citation>
    <scope>NUCLEOTIDE SEQUENCE [LARGE SCALE GENOMIC DNA]</scope>
    <source>
        <strain evidence="2 3">RH-88</strain>
    </source>
</reference>
<evidence type="ECO:0000313" key="2">
    <source>
        <dbReference type="EMBL" id="KAF4645499.1"/>
    </source>
</evidence>